<protein>
    <submittedName>
        <fullName evidence="1">Uncharacterized protein</fullName>
    </submittedName>
</protein>
<name>A0A7C9BDZ9_9BACT</name>
<dbReference type="EMBL" id="WHLY01000002">
    <property type="protein sequence ID" value="MPR36682.1"/>
    <property type="molecule type" value="Genomic_DNA"/>
</dbReference>
<dbReference type="RefSeq" id="WP_152764806.1">
    <property type="nucleotide sequence ID" value="NZ_WHLY01000002.1"/>
</dbReference>
<accession>A0A7C9BDZ9</accession>
<evidence type="ECO:0000313" key="2">
    <source>
        <dbReference type="Proteomes" id="UP000479293"/>
    </source>
</evidence>
<organism evidence="1 2">
    <name type="scientific">Salmonirosea aquatica</name>
    <dbReference type="NCBI Taxonomy" id="2654236"/>
    <lineage>
        <taxon>Bacteria</taxon>
        <taxon>Pseudomonadati</taxon>
        <taxon>Bacteroidota</taxon>
        <taxon>Cytophagia</taxon>
        <taxon>Cytophagales</taxon>
        <taxon>Spirosomataceae</taxon>
        <taxon>Salmonirosea</taxon>
    </lineage>
</organism>
<evidence type="ECO:0000313" key="1">
    <source>
        <dbReference type="EMBL" id="MPR36682.1"/>
    </source>
</evidence>
<sequence>MLPTRYFSLLLLVLFTSSCYLGGYHSMGEFPDRLTAEQKMLEHLLSEYDDLYGGDYKLLYQFPEKERELRNAIWYDKKSGRLGVENDVYSGPCCVWVNVDRAVLEDLVAAKKGILYADSLSDRIHPDLGPCRY</sequence>
<proteinExistence type="predicted"/>
<dbReference type="AlphaFoldDB" id="A0A7C9BDZ9"/>
<dbReference type="Proteomes" id="UP000479293">
    <property type="component" value="Unassembled WGS sequence"/>
</dbReference>
<comment type="caution">
    <text evidence="1">The sequence shown here is derived from an EMBL/GenBank/DDBJ whole genome shotgun (WGS) entry which is preliminary data.</text>
</comment>
<reference evidence="1 2" key="1">
    <citation type="submission" date="2019-10" db="EMBL/GenBank/DDBJ databases">
        <title>Draft Genome Sequence of Cytophagaceae sp. SJW1-29.</title>
        <authorList>
            <person name="Choi A."/>
        </authorList>
    </citation>
    <scope>NUCLEOTIDE SEQUENCE [LARGE SCALE GENOMIC DNA]</scope>
    <source>
        <strain evidence="1 2">SJW1-29</strain>
    </source>
</reference>
<keyword evidence="2" id="KW-1185">Reference proteome</keyword>
<dbReference type="PROSITE" id="PS51257">
    <property type="entry name" value="PROKAR_LIPOPROTEIN"/>
    <property type="match status" value="1"/>
</dbReference>
<gene>
    <name evidence="1" type="ORF">GBK04_25920</name>
</gene>